<organism evidence="2">
    <name type="scientific">uncultured Caudovirales phage</name>
    <dbReference type="NCBI Taxonomy" id="2100421"/>
    <lineage>
        <taxon>Viruses</taxon>
        <taxon>Duplodnaviria</taxon>
        <taxon>Heunggongvirae</taxon>
        <taxon>Uroviricota</taxon>
        <taxon>Caudoviricetes</taxon>
        <taxon>Peduoviridae</taxon>
        <taxon>Maltschvirus</taxon>
        <taxon>Maltschvirus maltsch</taxon>
    </lineage>
</organism>
<dbReference type="EMBL" id="LR797820">
    <property type="protein sequence ID" value="CAB4240932.1"/>
    <property type="molecule type" value="Genomic_DNA"/>
</dbReference>
<protein>
    <submittedName>
        <fullName evidence="2">Uncharacterized protein</fullName>
    </submittedName>
</protein>
<proteinExistence type="predicted"/>
<sequence>MATSTTQAAWRSFGGANDKVTYAGDMLMAAEFYIPFGTQTANTAVARSSTDASPVVLPPGAVPVSVQIVPAVTGGTTPTLNLGLRDNSTTTNVATALTAATPSVATKAVVDQASATAGTVLGVKQSTTSTQTLTAALTGTPTGGSLTGRILYYVSNGGAATA</sequence>
<reference evidence="2" key="1">
    <citation type="submission" date="2020-05" db="EMBL/GenBank/DDBJ databases">
        <authorList>
            <person name="Chiriac C."/>
            <person name="Salcher M."/>
            <person name="Ghai R."/>
            <person name="Kavagutti S V."/>
        </authorList>
    </citation>
    <scope>NUCLEOTIDE SEQUENCE</scope>
</reference>
<gene>
    <name evidence="2" type="ORF">UFOVP228_68</name>
    <name evidence="1" type="ORF">UFOVP47_34</name>
</gene>
<evidence type="ECO:0000313" key="2">
    <source>
        <dbReference type="EMBL" id="CAB5219413.1"/>
    </source>
</evidence>
<evidence type="ECO:0000313" key="1">
    <source>
        <dbReference type="EMBL" id="CAB4240932.1"/>
    </source>
</evidence>
<name>A0A6J7WWB5_9CAUD</name>
<accession>A0A6J7WWB5</accession>
<dbReference type="EMBL" id="LR798273">
    <property type="protein sequence ID" value="CAB5219413.1"/>
    <property type="molecule type" value="Genomic_DNA"/>
</dbReference>